<keyword evidence="2" id="KW-1185">Reference proteome</keyword>
<gene>
    <name evidence="1" type="ORF">LIER_36852</name>
</gene>
<name>A0AAV3PCT2_LITER</name>
<sequence>MVESGAGPDVNILTKFCKTLAEDSHGDIKKVQRSTDCSNYLTIFKTGDWSSFIGIKFIETSNSISLITNLTQAASMDEGKAGAEATIKQCLSLHSSSLSKIDEAYEIYKNNVPMNKVKGQSEDLKSKMELLVIDATKEEETCQAAVSGLKDAPAKLIEASKFAQKVIAGSKYITKAICQFGYAPQNSKFC</sequence>
<accession>A0AAV3PCT2</accession>
<dbReference type="EMBL" id="BAABME010017164">
    <property type="protein sequence ID" value="GAA0149033.1"/>
    <property type="molecule type" value="Genomic_DNA"/>
</dbReference>
<dbReference type="Proteomes" id="UP001454036">
    <property type="component" value="Unassembled WGS sequence"/>
</dbReference>
<protein>
    <recommendedName>
        <fullName evidence="3">Pectinesterase inhibitor domain-containing protein</fullName>
    </recommendedName>
</protein>
<evidence type="ECO:0000313" key="2">
    <source>
        <dbReference type="Proteomes" id="UP001454036"/>
    </source>
</evidence>
<organism evidence="1 2">
    <name type="scientific">Lithospermum erythrorhizon</name>
    <name type="common">Purple gromwell</name>
    <name type="synonym">Lithospermum officinale var. erythrorhizon</name>
    <dbReference type="NCBI Taxonomy" id="34254"/>
    <lineage>
        <taxon>Eukaryota</taxon>
        <taxon>Viridiplantae</taxon>
        <taxon>Streptophyta</taxon>
        <taxon>Embryophyta</taxon>
        <taxon>Tracheophyta</taxon>
        <taxon>Spermatophyta</taxon>
        <taxon>Magnoliopsida</taxon>
        <taxon>eudicotyledons</taxon>
        <taxon>Gunneridae</taxon>
        <taxon>Pentapetalae</taxon>
        <taxon>asterids</taxon>
        <taxon>lamiids</taxon>
        <taxon>Boraginales</taxon>
        <taxon>Boraginaceae</taxon>
        <taxon>Boraginoideae</taxon>
        <taxon>Lithospermeae</taxon>
        <taxon>Lithospermum</taxon>
    </lineage>
</organism>
<evidence type="ECO:0008006" key="3">
    <source>
        <dbReference type="Google" id="ProtNLM"/>
    </source>
</evidence>
<evidence type="ECO:0000313" key="1">
    <source>
        <dbReference type="EMBL" id="GAA0149033.1"/>
    </source>
</evidence>
<proteinExistence type="predicted"/>
<reference evidence="1 2" key="1">
    <citation type="submission" date="2024-01" db="EMBL/GenBank/DDBJ databases">
        <title>The complete chloroplast genome sequence of Lithospermum erythrorhizon: insights into the phylogenetic relationship among Boraginaceae species and the maternal lineages of purple gromwells.</title>
        <authorList>
            <person name="Okada T."/>
            <person name="Watanabe K."/>
        </authorList>
    </citation>
    <scope>NUCLEOTIDE SEQUENCE [LARGE SCALE GENOMIC DNA]</scope>
</reference>
<dbReference type="AlphaFoldDB" id="A0AAV3PCT2"/>
<comment type="caution">
    <text evidence="1">The sequence shown here is derived from an EMBL/GenBank/DDBJ whole genome shotgun (WGS) entry which is preliminary data.</text>
</comment>